<feature type="compositionally biased region" description="Basic residues" evidence="1">
    <location>
        <begin position="57"/>
        <end position="82"/>
    </location>
</feature>
<feature type="region of interest" description="Disordered" evidence="1">
    <location>
        <begin position="43"/>
        <end position="82"/>
    </location>
</feature>
<evidence type="ECO:0000313" key="3">
    <source>
        <dbReference type="Proteomes" id="UP000273001"/>
    </source>
</evidence>
<dbReference type="Proteomes" id="UP000273001">
    <property type="component" value="Chromosome"/>
</dbReference>
<protein>
    <submittedName>
        <fullName evidence="2">Uncharacterized protein</fullName>
    </submittedName>
</protein>
<dbReference type="EMBL" id="CP032514">
    <property type="protein sequence ID" value="AYD89933.1"/>
    <property type="molecule type" value="Genomic_DNA"/>
</dbReference>
<organism evidence="2 3">
    <name type="scientific">Actinomyces lilanjuaniae</name>
    <dbReference type="NCBI Taxonomy" id="2321394"/>
    <lineage>
        <taxon>Bacteria</taxon>
        <taxon>Bacillati</taxon>
        <taxon>Actinomycetota</taxon>
        <taxon>Actinomycetes</taxon>
        <taxon>Actinomycetales</taxon>
        <taxon>Actinomycetaceae</taxon>
        <taxon>Actinomyces</taxon>
    </lineage>
</organism>
<evidence type="ECO:0000313" key="2">
    <source>
        <dbReference type="EMBL" id="AYD89933.1"/>
    </source>
</evidence>
<proteinExistence type="predicted"/>
<name>A0ABM6Z3L0_9ACTO</name>
<keyword evidence="3" id="KW-1185">Reference proteome</keyword>
<evidence type="ECO:0000256" key="1">
    <source>
        <dbReference type="SAM" id="MobiDB-lite"/>
    </source>
</evidence>
<sequence length="82" mass="9246">MWLCSLGSVWTRHDSAERRASTARDLEARGIDREVVATRMRADVSQARPATEAVRARTSRRVPRARGARVGQRRVPQHGPSR</sequence>
<reference evidence="2 3" key="1">
    <citation type="submission" date="2018-09" db="EMBL/GenBank/DDBJ databases">
        <authorList>
            <person name="Li J."/>
        </authorList>
    </citation>
    <scope>NUCLEOTIDE SEQUENCE [LARGE SCALE GENOMIC DNA]</scope>
    <source>
        <strain evidence="2 3">2129</strain>
    </source>
</reference>
<accession>A0ABM6Z3L0</accession>
<gene>
    <name evidence="2" type="ORF">D5R93_07665</name>
</gene>